<dbReference type="GO" id="GO:0016788">
    <property type="term" value="F:hydrolase activity, acting on ester bonds"/>
    <property type="evidence" value="ECO:0007669"/>
    <property type="project" value="UniProtKB-ARBA"/>
</dbReference>
<dbReference type="SUPFAM" id="SSF53474">
    <property type="entry name" value="alpha/beta-Hydrolases"/>
    <property type="match status" value="1"/>
</dbReference>
<sequence length="292" mass="32437">MPGRDIAFKTSDRVTLRGWFFTPSSFSGKLPCLVMAHGFAAQNETGRGNSWSISRRTRLSLFAYENRCIGASDGEPRRGIVPSLQLSDYADAITFAQTLPEVNPNNIAIWGSSYSEGHVLTVSAVDRRVKAVISQVPLISGWETFHRIHRSDFIPGLNKLFSEQSVSFYRQARAKGEEPGRLPVVDKDSRALSVLPSEGSFVGYSSGLPSGWRNDVILKRHSEHISPTPLLMVVADTDVVTTTDLAHNAFARAKEPKQLHLLTAGHSDRYDGHIYDKNVSIQIKFLEDRLLK</sequence>
<dbReference type="Proteomes" id="UP000325945">
    <property type="component" value="Unassembled WGS sequence"/>
</dbReference>
<reference evidence="3" key="1">
    <citation type="submission" date="2019-04" db="EMBL/GenBank/DDBJ databases">
        <title>Friends and foes A comparative genomics studyof 23 Aspergillus species from section Flavi.</title>
        <authorList>
            <consortium name="DOE Joint Genome Institute"/>
            <person name="Kjaerbolling I."/>
            <person name="Vesth T."/>
            <person name="Frisvad J.C."/>
            <person name="Nybo J.L."/>
            <person name="Theobald S."/>
            <person name="Kildgaard S."/>
            <person name="Isbrandt T."/>
            <person name="Kuo A."/>
            <person name="Sato A."/>
            <person name="Lyhne E.K."/>
            <person name="Kogle M.E."/>
            <person name="Wiebenga A."/>
            <person name="Kun R.S."/>
            <person name="Lubbers R.J."/>
            <person name="Makela M.R."/>
            <person name="Barry K."/>
            <person name="Chovatia M."/>
            <person name="Clum A."/>
            <person name="Daum C."/>
            <person name="Haridas S."/>
            <person name="He G."/>
            <person name="LaButti K."/>
            <person name="Lipzen A."/>
            <person name="Mondo S."/>
            <person name="Riley R."/>
            <person name="Salamov A."/>
            <person name="Simmons B.A."/>
            <person name="Magnuson J.K."/>
            <person name="Henrissat B."/>
            <person name="Mortensen U.H."/>
            <person name="Larsen T.O."/>
            <person name="Devries R.P."/>
            <person name="Grigoriev I.V."/>
            <person name="Machida M."/>
            <person name="Baker S.E."/>
            <person name="Andersen M.R."/>
        </authorList>
    </citation>
    <scope>NUCLEOTIDE SEQUENCE [LARGE SCALE GENOMIC DNA]</scope>
    <source>
        <strain evidence="3">CBS 130017</strain>
    </source>
</reference>
<protein>
    <submittedName>
        <fullName evidence="2">Alpha/Beta hydrolase protein</fullName>
    </submittedName>
</protein>
<name>A0A5N6X3S1_9EURO</name>
<dbReference type="InterPro" id="IPR050261">
    <property type="entry name" value="FrsA_esterase"/>
</dbReference>
<proteinExistence type="predicted"/>
<evidence type="ECO:0000256" key="1">
    <source>
        <dbReference type="ARBA" id="ARBA00022801"/>
    </source>
</evidence>
<organism evidence="2 3">
    <name type="scientific">Aspergillus sergii</name>
    <dbReference type="NCBI Taxonomy" id="1034303"/>
    <lineage>
        <taxon>Eukaryota</taxon>
        <taxon>Fungi</taxon>
        <taxon>Dikarya</taxon>
        <taxon>Ascomycota</taxon>
        <taxon>Pezizomycotina</taxon>
        <taxon>Eurotiomycetes</taxon>
        <taxon>Eurotiomycetidae</taxon>
        <taxon>Eurotiales</taxon>
        <taxon>Aspergillaceae</taxon>
        <taxon>Aspergillus</taxon>
        <taxon>Aspergillus subgen. Circumdati</taxon>
    </lineage>
</organism>
<dbReference type="Gene3D" id="3.40.50.1820">
    <property type="entry name" value="alpha/beta hydrolase"/>
    <property type="match status" value="1"/>
</dbReference>
<dbReference type="Gene3D" id="1.10.10.800">
    <property type="match status" value="1"/>
</dbReference>
<keyword evidence="1 2" id="KW-0378">Hydrolase</keyword>
<gene>
    <name evidence="2" type="ORF">BDV39DRAFT_192506</name>
</gene>
<evidence type="ECO:0000313" key="3">
    <source>
        <dbReference type="Proteomes" id="UP000325945"/>
    </source>
</evidence>
<accession>A0A5N6X3S1</accession>
<dbReference type="EMBL" id="ML741789">
    <property type="protein sequence ID" value="KAE8327834.1"/>
    <property type="molecule type" value="Genomic_DNA"/>
</dbReference>
<evidence type="ECO:0000313" key="2">
    <source>
        <dbReference type="EMBL" id="KAE8327834.1"/>
    </source>
</evidence>
<dbReference type="PANTHER" id="PTHR22946:SF9">
    <property type="entry name" value="POLYKETIDE TRANSFERASE AF380"/>
    <property type="match status" value="1"/>
</dbReference>
<dbReference type="PANTHER" id="PTHR22946">
    <property type="entry name" value="DIENELACTONE HYDROLASE DOMAIN-CONTAINING PROTEIN-RELATED"/>
    <property type="match status" value="1"/>
</dbReference>
<dbReference type="InterPro" id="IPR029058">
    <property type="entry name" value="AB_hydrolase_fold"/>
</dbReference>
<keyword evidence="3" id="KW-1185">Reference proteome</keyword>
<dbReference type="AlphaFoldDB" id="A0A5N6X3S1"/>